<accession>A0A9N9XM82</accession>
<dbReference type="Pfam" id="PF00294">
    <property type="entry name" value="PfkB"/>
    <property type="match status" value="1"/>
</dbReference>
<keyword evidence="14" id="KW-1185">Reference proteome</keyword>
<proteinExistence type="inferred from homology"/>
<dbReference type="OrthoDB" id="432447at2759"/>
<dbReference type="FunFam" id="3.40.1190.20:FF:000006">
    <property type="entry name" value="Adenosine kinase 2"/>
    <property type="match status" value="1"/>
</dbReference>
<organism evidence="13 14">
    <name type="scientific">Phyllotreta striolata</name>
    <name type="common">Striped flea beetle</name>
    <name type="synonym">Crioceris striolata</name>
    <dbReference type="NCBI Taxonomy" id="444603"/>
    <lineage>
        <taxon>Eukaryota</taxon>
        <taxon>Metazoa</taxon>
        <taxon>Ecdysozoa</taxon>
        <taxon>Arthropoda</taxon>
        <taxon>Hexapoda</taxon>
        <taxon>Insecta</taxon>
        <taxon>Pterygota</taxon>
        <taxon>Neoptera</taxon>
        <taxon>Endopterygota</taxon>
        <taxon>Coleoptera</taxon>
        <taxon>Polyphaga</taxon>
        <taxon>Cucujiformia</taxon>
        <taxon>Chrysomeloidea</taxon>
        <taxon>Chrysomelidae</taxon>
        <taxon>Galerucinae</taxon>
        <taxon>Alticini</taxon>
        <taxon>Phyllotreta</taxon>
    </lineage>
</organism>
<evidence type="ECO:0000256" key="4">
    <source>
        <dbReference type="ARBA" id="ARBA00022679"/>
    </source>
</evidence>
<comment type="subcellular location">
    <subcellularLocation>
        <location evidence="11">Nucleus</location>
    </subcellularLocation>
</comment>
<evidence type="ECO:0000313" key="13">
    <source>
        <dbReference type="EMBL" id="CAG9858041.1"/>
    </source>
</evidence>
<feature type="active site" description="Proton acceptor" evidence="10">
    <location>
        <position position="300"/>
    </location>
</feature>
<keyword evidence="11" id="KW-0539">Nucleus</keyword>
<feature type="domain" description="Carbohydrate kinase PfkB" evidence="12">
    <location>
        <begin position="35"/>
        <end position="338"/>
    </location>
</feature>
<dbReference type="GO" id="GO:0005524">
    <property type="term" value="F:ATP binding"/>
    <property type="evidence" value="ECO:0007669"/>
    <property type="project" value="UniProtKB-UniRule"/>
</dbReference>
<keyword evidence="7 11" id="KW-0418">Kinase</keyword>
<dbReference type="GO" id="GO:0006169">
    <property type="term" value="P:adenosine salvage"/>
    <property type="evidence" value="ECO:0007669"/>
    <property type="project" value="UniProtKB-ARBA"/>
</dbReference>
<keyword evidence="5 11" id="KW-0660">Purine salvage</keyword>
<dbReference type="Proteomes" id="UP001153712">
    <property type="component" value="Chromosome 15"/>
</dbReference>
<dbReference type="InterPro" id="IPR029056">
    <property type="entry name" value="Ribokinase-like"/>
</dbReference>
<dbReference type="Gene3D" id="3.30.1110.10">
    <property type="match status" value="1"/>
</dbReference>
<keyword evidence="4 11" id="KW-0808">Transferase</keyword>
<dbReference type="AlphaFoldDB" id="A0A9N9XM82"/>
<dbReference type="GO" id="GO:0005634">
    <property type="term" value="C:nucleus"/>
    <property type="evidence" value="ECO:0007669"/>
    <property type="project" value="UniProtKB-SubCell"/>
</dbReference>
<dbReference type="GO" id="GO:0004001">
    <property type="term" value="F:adenosine kinase activity"/>
    <property type="evidence" value="ECO:0007669"/>
    <property type="project" value="UniProtKB-UniRule"/>
</dbReference>
<sequence>MDGDSLKENLLIGMGNPLLDISAIVDKSFLDKYELQENDAILADEKHKNLFKELTENHRVSYTAGGSVQNTLRVAQWLLKKPNVTTFFGCVGKDDYSKILYDNAVKAGVNVRYQYNTSIPTGTCAVLITGHNRSLVTTLDSANCFTIEHLHDSINRKLMDTARFYYVSGFFLTVNPEAQMEMAKVASEKNRPFMMNLSAPFICQFFSQALQNAMPYIDILFGNESEAEAFSTSLNLGTKNLEEIALKLSDLPKENLNRKRIIIITQGVDPIIVASDGKITKFPVQTIEQEKIVDTNGAGDAFAGGFLSQYIIGKNLDVCIECGIWAATEIIQRSGCTFEGDPTFSN</sequence>
<dbReference type="PANTHER" id="PTHR45769:SF3">
    <property type="entry name" value="ADENOSINE KINASE"/>
    <property type="match status" value="1"/>
</dbReference>
<comment type="subunit">
    <text evidence="11">Monomer.</text>
</comment>
<keyword evidence="6 11" id="KW-0547">Nucleotide-binding</keyword>
<dbReference type="InterPro" id="IPR001805">
    <property type="entry name" value="Adenokinase"/>
</dbReference>
<dbReference type="SUPFAM" id="SSF53613">
    <property type="entry name" value="Ribokinase-like"/>
    <property type="match status" value="1"/>
</dbReference>
<dbReference type="PANTHER" id="PTHR45769">
    <property type="entry name" value="ADENOSINE KINASE"/>
    <property type="match status" value="1"/>
</dbReference>
<dbReference type="Gene3D" id="3.40.1190.20">
    <property type="match status" value="1"/>
</dbReference>
<evidence type="ECO:0000256" key="5">
    <source>
        <dbReference type="ARBA" id="ARBA00022726"/>
    </source>
</evidence>
<dbReference type="InterPro" id="IPR011611">
    <property type="entry name" value="PfkB_dom"/>
</dbReference>
<comment type="function">
    <text evidence="11">ATP dependent phosphorylation of adenosine and other related nucleoside analogs to monophosphate derivatives.</text>
</comment>
<dbReference type="GO" id="GO:0005829">
    <property type="term" value="C:cytosol"/>
    <property type="evidence" value="ECO:0007669"/>
    <property type="project" value="TreeGrafter"/>
</dbReference>
<comment type="catalytic activity">
    <reaction evidence="11">
        <text>adenosine + ATP = AMP + ADP + H(+)</text>
        <dbReference type="Rhea" id="RHEA:20824"/>
        <dbReference type="ChEBI" id="CHEBI:15378"/>
        <dbReference type="ChEBI" id="CHEBI:16335"/>
        <dbReference type="ChEBI" id="CHEBI:30616"/>
        <dbReference type="ChEBI" id="CHEBI:456215"/>
        <dbReference type="ChEBI" id="CHEBI:456216"/>
        <dbReference type="EC" id="2.7.1.20"/>
    </reaction>
</comment>
<evidence type="ECO:0000256" key="9">
    <source>
        <dbReference type="ARBA" id="ARBA00022842"/>
    </source>
</evidence>
<evidence type="ECO:0000256" key="1">
    <source>
        <dbReference type="ARBA" id="ARBA00004801"/>
    </source>
</evidence>
<name>A0A9N9XM82_PHYSR</name>
<reference evidence="13" key="1">
    <citation type="submission" date="2022-01" db="EMBL/GenBank/DDBJ databases">
        <authorList>
            <person name="King R."/>
        </authorList>
    </citation>
    <scope>NUCLEOTIDE SEQUENCE</scope>
</reference>
<dbReference type="InterPro" id="IPR002173">
    <property type="entry name" value="Carboh/pur_kinase_PfkB_CS"/>
</dbReference>
<dbReference type="EC" id="2.7.1.20" evidence="3 11"/>
<dbReference type="CDD" id="cd01168">
    <property type="entry name" value="adenosine_kinase"/>
    <property type="match status" value="1"/>
</dbReference>
<comment type="pathway">
    <text evidence="1 11">Purine metabolism; AMP biosynthesis via salvage pathway; AMP from adenosine: step 1/1.</text>
</comment>
<evidence type="ECO:0000256" key="11">
    <source>
        <dbReference type="RuleBase" id="RU368116"/>
    </source>
</evidence>
<evidence type="ECO:0000259" key="12">
    <source>
        <dbReference type="Pfam" id="PF00294"/>
    </source>
</evidence>
<protein>
    <recommendedName>
        <fullName evidence="3 11">Adenosine kinase</fullName>
        <shortName evidence="11">AK</shortName>
        <ecNumber evidence="3 11">2.7.1.20</ecNumber>
    </recommendedName>
    <alternativeName>
        <fullName evidence="11">Adenosine 5'-phosphotransferase</fullName>
    </alternativeName>
</protein>
<dbReference type="GO" id="GO:0044209">
    <property type="term" value="P:AMP salvage"/>
    <property type="evidence" value="ECO:0007669"/>
    <property type="project" value="UniProtKB-UniRule"/>
</dbReference>
<evidence type="ECO:0000313" key="14">
    <source>
        <dbReference type="Proteomes" id="UP001153712"/>
    </source>
</evidence>
<evidence type="ECO:0000256" key="10">
    <source>
        <dbReference type="PIRSR" id="PIRSR601805-1"/>
    </source>
</evidence>
<evidence type="ECO:0000256" key="2">
    <source>
        <dbReference type="ARBA" id="ARBA00010688"/>
    </source>
</evidence>
<comment type="cofactor">
    <cofactor evidence="11">
        <name>Mg(2+)</name>
        <dbReference type="ChEBI" id="CHEBI:18420"/>
    </cofactor>
    <text evidence="11">Binds 3 Mg(2+) ions per subunit.</text>
</comment>
<keyword evidence="9 11" id="KW-0460">Magnesium</keyword>
<evidence type="ECO:0000256" key="3">
    <source>
        <dbReference type="ARBA" id="ARBA00012119"/>
    </source>
</evidence>
<dbReference type="PROSITE" id="PS00584">
    <property type="entry name" value="PFKB_KINASES_2"/>
    <property type="match status" value="1"/>
</dbReference>
<comment type="similarity">
    <text evidence="2 11">Belongs to the carbohydrate kinase PfkB family.</text>
</comment>
<dbReference type="EMBL" id="OU900108">
    <property type="protein sequence ID" value="CAG9858041.1"/>
    <property type="molecule type" value="Genomic_DNA"/>
</dbReference>
<dbReference type="PRINTS" id="PR00989">
    <property type="entry name" value="ADENOKINASE"/>
</dbReference>
<evidence type="ECO:0000256" key="6">
    <source>
        <dbReference type="ARBA" id="ARBA00022741"/>
    </source>
</evidence>
<evidence type="ECO:0000256" key="8">
    <source>
        <dbReference type="ARBA" id="ARBA00022840"/>
    </source>
</evidence>
<keyword evidence="8 11" id="KW-0067">ATP-binding</keyword>
<evidence type="ECO:0000256" key="7">
    <source>
        <dbReference type="ARBA" id="ARBA00022777"/>
    </source>
</evidence>
<dbReference type="GO" id="GO:0006144">
    <property type="term" value="P:purine nucleobase metabolic process"/>
    <property type="evidence" value="ECO:0007669"/>
    <property type="project" value="TreeGrafter"/>
</dbReference>
<gene>
    <name evidence="13" type="ORF">PHYEVI_LOCUS4434</name>
</gene>
<dbReference type="FunFam" id="3.30.1110.10:FF:000001">
    <property type="entry name" value="Adenosine kinase a"/>
    <property type="match status" value="1"/>
</dbReference>